<evidence type="ECO:0000259" key="6">
    <source>
        <dbReference type="Pfam" id="PF06271"/>
    </source>
</evidence>
<evidence type="ECO:0000256" key="5">
    <source>
        <dbReference type="SAM" id="Phobius"/>
    </source>
</evidence>
<feature type="transmembrane region" description="Helical" evidence="5">
    <location>
        <begin position="142"/>
        <end position="165"/>
    </location>
</feature>
<comment type="subcellular location">
    <subcellularLocation>
        <location evidence="1">Membrane</location>
        <topology evidence="1">Multi-pass membrane protein</topology>
    </subcellularLocation>
</comment>
<dbReference type="InterPro" id="IPR010432">
    <property type="entry name" value="RDD"/>
</dbReference>
<feature type="transmembrane region" description="Helical" evidence="5">
    <location>
        <begin position="51"/>
        <end position="78"/>
    </location>
</feature>
<feature type="transmembrane region" description="Helical" evidence="5">
    <location>
        <begin position="99"/>
        <end position="122"/>
    </location>
</feature>
<accession>A0A484I8R1</accession>
<keyword evidence="2 5" id="KW-0812">Transmembrane</keyword>
<keyword evidence="3 5" id="KW-1133">Transmembrane helix</keyword>
<reference evidence="7 8" key="1">
    <citation type="submission" date="2019-02" db="EMBL/GenBank/DDBJ databases">
        <authorList>
            <person name="Lehtovirta-Morley E L."/>
        </authorList>
    </citation>
    <scope>NUCLEOTIDE SEQUENCE [LARGE SCALE GENOMIC DNA]</scope>
    <source>
        <strain evidence="7">NFRAN1</strain>
    </source>
</reference>
<sequence length="201" mass="23409">MKFSFVNITFYNLLIVLLCMTENRNGDNNPSKNSNQKYSREILLAKWEDRFVAWLIDFIIISIVANILFYIFTAHYSFPFWGIYINGENGIGIRQPYEYFAASSIFFVYWVILEFLTGQTIGKRVVNIKTTNLFGERANITNIAIEVFGKSFLLPIDIILGLIFSSKRRQRIFSKVSGTIVIKLKKTDEDENESIRYVKDH</sequence>
<dbReference type="Pfam" id="PF06271">
    <property type="entry name" value="RDD"/>
    <property type="match status" value="1"/>
</dbReference>
<evidence type="ECO:0000313" key="8">
    <source>
        <dbReference type="Proteomes" id="UP000294299"/>
    </source>
</evidence>
<dbReference type="Proteomes" id="UP000294299">
    <property type="component" value="Chromosome NFRAN"/>
</dbReference>
<dbReference type="EMBL" id="LR216287">
    <property type="protein sequence ID" value="VFJ13113.1"/>
    <property type="molecule type" value="Genomic_DNA"/>
</dbReference>
<evidence type="ECO:0000256" key="1">
    <source>
        <dbReference type="ARBA" id="ARBA00004141"/>
    </source>
</evidence>
<evidence type="ECO:0000256" key="4">
    <source>
        <dbReference type="ARBA" id="ARBA00023136"/>
    </source>
</evidence>
<dbReference type="GO" id="GO:0016020">
    <property type="term" value="C:membrane"/>
    <property type="evidence" value="ECO:0007669"/>
    <property type="project" value="UniProtKB-SubCell"/>
</dbReference>
<evidence type="ECO:0000256" key="2">
    <source>
        <dbReference type="ARBA" id="ARBA00022692"/>
    </source>
</evidence>
<name>A0A484I8R1_9ARCH</name>
<dbReference type="AlphaFoldDB" id="A0A484I8R1"/>
<keyword evidence="4 5" id="KW-0472">Membrane</keyword>
<evidence type="ECO:0000256" key="3">
    <source>
        <dbReference type="ARBA" id="ARBA00022989"/>
    </source>
</evidence>
<proteinExistence type="predicted"/>
<feature type="domain" description="RDD" evidence="6">
    <location>
        <begin position="45"/>
        <end position="172"/>
    </location>
</feature>
<organism evidence="7 8">
    <name type="scientific">Candidatus Nitrosocosmicus franklandianus</name>
    <dbReference type="NCBI Taxonomy" id="1798806"/>
    <lineage>
        <taxon>Archaea</taxon>
        <taxon>Nitrososphaerota</taxon>
        <taxon>Nitrososphaeria</taxon>
        <taxon>Nitrososphaerales</taxon>
        <taxon>Nitrososphaeraceae</taxon>
        <taxon>Candidatus Nitrosocosmicus</taxon>
    </lineage>
</organism>
<dbReference type="KEGG" id="nfn:NFRAN_0791"/>
<gene>
    <name evidence="7" type="ORF">NFRAN_0791</name>
</gene>
<protein>
    <submittedName>
        <fullName evidence="7">RDD family protein</fullName>
    </submittedName>
</protein>
<keyword evidence="8" id="KW-1185">Reference proteome</keyword>
<evidence type="ECO:0000313" key="7">
    <source>
        <dbReference type="EMBL" id="VFJ13113.1"/>
    </source>
</evidence>